<organism evidence="3 4">
    <name type="scientific">Roseateles agri</name>
    <dbReference type="NCBI Taxonomy" id="3098619"/>
    <lineage>
        <taxon>Bacteria</taxon>
        <taxon>Pseudomonadati</taxon>
        <taxon>Pseudomonadota</taxon>
        <taxon>Betaproteobacteria</taxon>
        <taxon>Burkholderiales</taxon>
        <taxon>Sphaerotilaceae</taxon>
        <taxon>Roseateles</taxon>
    </lineage>
</organism>
<dbReference type="RefSeq" id="WP_320426646.1">
    <property type="nucleotide sequence ID" value="NZ_JAXCLA010000011.1"/>
</dbReference>
<accession>A0ABU5DQU1</accession>
<feature type="signal peptide" evidence="1">
    <location>
        <begin position="1"/>
        <end position="23"/>
    </location>
</feature>
<dbReference type="InterPro" id="IPR013424">
    <property type="entry name" value="Ice-binding_C"/>
</dbReference>
<protein>
    <submittedName>
        <fullName evidence="3">PEP-CTERM sorting domain-containing protein</fullName>
    </submittedName>
</protein>
<comment type="caution">
    <text evidence="3">The sequence shown here is derived from an EMBL/GenBank/DDBJ whole genome shotgun (WGS) entry which is preliminary data.</text>
</comment>
<keyword evidence="4" id="KW-1185">Reference proteome</keyword>
<evidence type="ECO:0000256" key="1">
    <source>
        <dbReference type="SAM" id="SignalP"/>
    </source>
</evidence>
<evidence type="ECO:0000313" key="4">
    <source>
        <dbReference type="Proteomes" id="UP001285263"/>
    </source>
</evidence>
<gene>
    <name evidence="3" type="ORF">SNE35_29540</name>
</gene>
<dbReference type="EMBL" id="JAXCLA010000011">
    <property type="protein sequence ID" value="MDY0748678.1"/>
    <property type="molecule type" value="Genomic_DNA"/>
</dbReference>
<name>A0ABU5DQU1_9BURK</name>
<evidence type="ECO:0000313" key="3">
    <source>
        <dbReference type="EMBL" id="MDY0748678.1"/>
    </source>
</evidence>
<feature type="chain" id="PRO_5045451287" evidence="1">
    <location>
        <begin position="24"/>
        <end position="300"/>
    </location>
</feature>
<dbReference type="Proteomes" id="UP001285263">
    <property type="component" value="Unassembled WGS sequence"/>
</dbReference>
<dbReference type="NCBIfam" id="TIGR02595">
    <property type="entry name" value="PEP_CTERM"/>
    <property type="match status" value="1"/>
</dbReference>
<sequence>MKHSAIGWACVGLLAMTSQWAQSYEQLPANRNIYVGVANDAGARYGSGADDTYWINAPGGGLNQLHIANSGAAGNVSGQVTTQTISTSSTSGSFWVTTTGGRGYNDDIVLAFSMTGPVPSDFSLSIKSSGYQWDAGTSLPSTLTYVSGAVNETFTSADLRYGPNAAKPGPGDGWTLPFWSGEDITNPANQQVLMFVDLNLGNTSDRGAIDAGSVRVDFQISGLYDTHASFNAYAFAMAANIADASINWTNRVSTNAADVGQSGYSIISTAQPVPEPATAALALVGLGLVGLLSNKRRKAS</sequence>
<feature type="domain" description="Ice-binding protein C-terminal" evidence="2">
    <location>
        <begin position="272"/>
        <end position="297"/>
    </location>
</feature>
<reference evidence="3 4" key="1">
    <citation type="submission" date="2023-11" db="EMBL/GenBank/DDBJ databases">
        <title>Paucibacter sp. nov., isolated from fresh soil in Korea.</title>
        <authorList>
            <person name="Le N.T.T."/>
        </authorList>
    </citation>
    <scope>NUCLEOTIDE SEQUENCE [LARGE SCALE GENOMIC DNA]</scope>
    <source>
        <strain evidence="3 4">R3-3</strain>
    </source>
</reference>
<dbReference type="Pfam" id="PF07589">
    <property type="entry name" value="PEP-CTERM"/>
    <property type="match status" value="1"/>
</dbReference>
<proteinExistence type="predicted"/>
<keyword evidence="1" id="KW-0732">Signal</keyword>
<evidence type="ECO:0000259" key="2">
    <source>
        <dbReference type="Pfam" id="PF07589"/>
    </source>
</evidence>